<dbReference type="EMBL" id="CP021358">
    <property type="protein sequence ID" value="ART62853.1"/>
    <property type="molecule type" value="Genomic_DNA"/>
</dbReference>
<organism evidence="2 3">
    <name type="scientific">Kushneria marisflavi</name>
    <dbReference type="NCBI Taxonomy" id="157779"/>
    <lineage>
        <taxon>Bacteria</taxon>
        <taxon>Pseudomonadati</taxon>
        <taxon>Pseudomonadota</taxon>
        <taxon>Gammaproteobacteria</taxon>
        <taxon>Oceanospirillales</taxon>
        <taxon>Halomonadaceae</taxon>
        <taxon>Kushneria</taxon>
    </lineage>
</organism>
<keyword evidence="3" id="KW-1185">Reference proteome</keyword>
<sequence>MWAGSVNAACFIREPPVCVRGGRQSLSRMFGEEKMLTEVSSVNGDVRFYGYIETGMNLEGIDRHQRLIRSCMEGGRLIPLADCVILLCKTLPTE</sequence>
<proteinExistence type="predicted"/>
<dbReference type="Pfam" id="PF18381">
    <property type="entry name" value="YcaO_C"/>
    <property type="match status" value="1"/>
</dbReference>
<evidence type="ECO:0000313" key="2">
    <source>
        <dbReference type="EMBL" id="ART62853.1"/>
    </source>
</evidence>
<evidence type="ECO:0000313" key="3">
    <source>
        <dbReference type="Proteomes" id="UP000194457"/>
    </source>
</evidence>
<evidence type="ECO:0000259" key="1">
    <source>
        <dbReference type="Pfam" id="PF18381"/>
    </source>
</evidence>
<dbReference type="AlphaFoldDB" id="A0A240UP55"/>
<name>A0A240UP55_9GAMM</name>
<accession>A0A240UP55</accession>
<dbReference type="Proteomes" id="UP000194457">
    <property type="component" value="Chromosome"/>
</dbReference>
<gene>
    <name evidence="2" type="ORF">B9H00_07145</name>
</gene>
<protein>
    <recommendedName>
        <fullName evidence="1">YcaO cyclodehydratase C-terminal domain-containing protein</fullName>
    </recommendedName>
</protein>
<feature type="domain" description="YcaO cyclodehydratase C-terminal" evidence="1">
    <location>
        <begin position="23"/>
        <end position="70"/>
    </location>
</feature>
<dbReference type="KEGG" id="kma:B9H00_07145"/>
<dbReference type="InterPro" id="IPR041080">
    <property type="entry name" value="YcaO_C"/>
</dbReference>
<dbReference type="RefSeq" id="WP_086900072.1">
    <property type="nucleotide sequence ID" value="NZ_RAPM01000003.1"/>
</dbReference>
<reference evidence="2 3" key="1">
    <citation type="submission" date="2017-05" db="EMBL/GenBank/DDBJ databases">
        <authorList>
            <person name="Song R."/>
            <person name="Chenine A.L."/>
            <person name="Ruprecht R.M."/>
        </authorList>
    </citation>
    <scope>NUCLEOTIDE SEQUENCE [LARGE SCALE GENOMIC DNA]</scope>
    <source>
        <strain evidence="2">SW32</strain>
    </source>
</reference>